<dbReference type="CDD" id="cd03801">
    <property type="entry name" value="GT4_PimA-like"/>
    <property type="match status" value="1"/>
</dbReference>
<reference evidence="4" key="1">
    <citation type="submission" date="2018-05" db="EMBL/GenBank/DDBJ databases">
        <authorList>
            <person name="Lanie J.A."/>
            <person name="Ng W.-L."/>
            <person name="Kazmierczak K.M."/>
            <person name="Andrzejewski T.M."/>
            <person name="Davidsen T.M."/>
            <person name="Wayne K.J."/>
            <person name="Tettelin H."/>
            <person name="Glass J.I."/>
            <person name="Rusch D."/>
            <person name="Podicherti R."/>
            <person name="Tsui H.-C.T."/>
            <person name="Winkler M.E."/>
        </authorList>
    </citation>
    <scope>NUCLEOTIDE SEQUENCE</scope>
</reference>
<dbReference type="SUPFAM" id="SSF53756">
    <property type="entry name" value="UDP-Glycosyltransferase/glycogen phosphorylase"/>
    <property type="match status" value="1"/>
</dbReference>
<organism evidence="4">
    <name type="scientific">marine metagenome</name>
    <dbReference type="NCBI Taxonomy" id="408172"/>
    <lineage>
        <taxon>unclassified sequences</taxon>
        <taxon>metagenomes</taxon>
        <taxon>ecological metagenomes</taxon>
    </lineage>
</organism>
<dbReference type="PANTHER" id="PTHR12526">
    <property type="entry name" value="GLYCOSYLTRANSFERASE"/>
    <property type="match status" value="1"/>
</dbReference>
<evidence type="ECO:0000313" key="4">
    <source>
        <dbReference type="EMBL" id="SVA44418.1"/>
    </source>
</evidence>
<dbReference type="EMBL" id="UINC01009939">
    <property type="protein sequence ID" value="SVA44418.1"/>
    <property type="molecule type" value="Genomic_DNA"/>
</dbReference>
<gene>
    <name evidence="4" type="ORF">METZ01_LOCUS97272</name>
</gene>
<dbReference type="Pfam" id="PF13692">
    <property type="entry name" value="Glyco_trans_1_4"/>
    <property type="match status" value="1"/>
</dbReference>
<keyword evidence="1" id="KW-0328">Glycosyltransferase</keyword>
<dbReference type="PANTHER" id="PTHR12526:SF629">
    <property type="entry name" value="TEICHURONIC ACID BIOSYNTHESIS GLYCOSYLTRANSFERASE TUAH-RELATED"/>
    <property type="match status" value="1"/>
</dbReference>
<name>A0A381VXE0_9ZZZZ</name>
<dbReference type="Pfam" id="PF13439">
    <property type="entry name" value="Glyco_transf_4"/>
    <property type="match status" value="1"/>
</dbReference>
<dbReference type="Gene3D" id="3.40.50.2000">
    <property type="entry name" value="Glycogen Phosphorylase B"/>
    <property type="match status" value="2"/>
</dbReference>
<evidence type="ECO:0000256" key="1">
    <source>
        <dbReference type="ARBA" id="ARBA00022676"/>
    </source>
</evidence>
<protein>
    <recommendedName>
        <fullName evidence="3">Glycosyltransferase subfamily 4-like N-terminal domain-containing protein</fullName>
    </recommendedName>
</protein>
<sequence length="328" mass="37225">VANITVICDREFFQPFDQRVYKEVCSMKKSGHNIEIVTPHKSTEIKEFEGIKAHCIETGGAPGMVALKMIRKALKTDCDLFYCHELDPLLYSIVLKRITRKPVIWDCHEYLVPMKKELQGRLSAVLTEIGISICAPRVDHIITVDNRLAKTLSKLGKVTVIPNYPRLSDFSEPTARKKNEKFVVIYVGGLTERRGIKIILEAIHRLKERRNISLRIVGGFYDRELERWAHQYDSENELDIDWLGWVDYRELAPVIADSDCGLFVNQPGPRYLKGLPTKIFEYMIMGLPVVSATGPLLDSLINGKNLGVTVDSTNPESLSDGIETLMEH</sequence>
<dbReference type="AlphaFoldDB" id="A0A381VXE0"/>
<feature type="domain" description="Glycosyltransferase subfamily 4-like N-terminal" evidence="3">
    <location>
        <begin position="26"/>
        <end position="163"/>
    </location>
</feature>
<feature type="non-terminal residue" evidence="4">
    <location>
        <position position="328"/>
    </location>
</feature>
<keyword evidence="2" id="KW-0808">Transferase</keyword>
<dbReference type="InterPro" id="IPR028098">
    <property type="entry name" value="Glyco_trans_4-like_N"/>
</dbReference>
<dbReference type="GO" id="GO:0016757">
    <property type="term" value="F:glycosyltransferase activity"/>
    <property type="evidence" value="ECO:0007669"/>
    <property type="project" value="UniProtKB-KW"/>
</dbReference>
<evidence type="ECO:0000256" key="2">
    <source>
        <dbReference type="ARBA" id="ARBA00022679"/>
    </source>
</evidence>
<accession>A0A381VXE0</accession>
<feature type="non-terminal residue" evidence="4">
    <location>
        <position position="1"/>
    </location>
</feature>
<evidence type="ECO:0000259" key="3">
    <source>
        <dbReference type="Pfam" id="PF13439"/>
    </source>
</evidence>
<proteinExistence type="predicted"/>